<proteinExistence type="predicted"/>
<dbReference type="EMBL" id="MCGO01000029">
    <property type="protein sequence ID" value="ORY42188.1"/>
    <property type="molecule type" value="Genomic_DNA"/>
</dbReference>
<dbReference type="Proteomes" id="UP000193642">
    <property type="component" value="Unassembled WGS sequence"/>
</dbReference>
<keyword evidence="4" id="KW-1185">Reference proteome</keyword>
<keyword evidence="2" id="KW-0472">Membrane</keyword>
<feature type="transmembrane region" description="Helical" evidence="2">
    <location>
        <begin position="113"/>
        <end position="135"/>
    </location>
</feature>
<comment type="caution">
    <text evidence="3">The sequence shown here is derived from an EMBL/GenBank/DDBJ whole genome shotgun (WGS) entry which is preliminary data.</text>
</comment>
<accession>A0A1Y2C576</accession>
<gene>
    <name evidence="3" type="ORF">BCR33DRAFT_718388</name>
</gene>
<reference evidence="3 4" key="1">
    <citation type="submission" date="2016-07" db="EMBL/GenBank/DDBJ databases">
        <title>Pervasive Adenine N6-methylation of Active Genes in Fungi.</title>
        <authorList>
            <consortium name="DOE Joint Genome Institute"/>
            <person name="Mondo S.J."/>
            <person name="Dannebaum R.O."/>
            <person name="Kuo R.C."/>
            <person name="Labutti K."/>
            <person name="Haridas S."/>
            <person name="Kuo A."/>
            <person name="Salamov A."/>
            <person name="Ahrendt S.R."/>
            <person name="Lipzen A."/>
            <person name="Sullivan W."/>
            <person name="Andreopoulos W.B."/>
            <person name="Clum A."/>
            <person name="Lindquist E."/>
            <person name="Daum C."/>
            <person name="Ramamoorthy G.K."/>
            <person name="Gryganskyi A."/>
            <person name="Culley D."/>
            <person name="Magnuson J.K."/>
            <person name="James T.Y."/>
            <person name="O'Malley M.A."/>
            <person name="Stajich J.E."/>
            <person name="Spatafora J.W."/>
            <person name="Visel A."/>
            <person name="Grigoriev I.V."/>
        </authorList>
    </citation>
    <scope>NUCLEOTIDE SEQUENCE [LARGE SCALE GENOMIC DNA]</scope>
    <source>
        <strain evidence="3 4">JEL800</strain>
    </source>
</reference>
<evidence type="ECO:0000313" key="4">
    <source>
        <dbReference type="Proteomes" id="UP000193642"/>
    </source>
</evidence>
<dbReference type="AlphaFoldDB" id="A0A1Y2C576"/>
<organism evidence="3 4">
    <name type="scientific">Rhizoclosmatium globosum</name>
    <dbReference type="NCBI Taxonomy" id="329046"/>
    <lineage>
        <taxon>Eukaryota</taxon>
        <taxon>Fungi</taxon>
        <taxon>Fungi incertae sedis</taxon>
        <taxon>Chytridiomycota</taxon>
        <taxon>Chytridiomycota incertae sedis</taxon>
        <taxon>Chytridiomycetes</taxon>
        <taxon>Chytridiales</taxon>
        <taxon>Chytriomycetaceae</taxon>
        <taxon>Rhizoclosmatium</taxon>
    </lineage>
</organism>
<protein>
    <submittedName>
        <fullName evidence="3">Uncharacterized protein</fullName>
    </submittedName>
</protein>
<feature type="region of interest" description="Disordered" evidence="1">
    <location>
        <begin position="77"/>
        <end position="106"/>
    </location>
</feature>
<evidence type="ECO:0000313" key="3">
    <source>
        <dbReference type="EMBL" id="ORY42188.1"/>
    </source>
</evidence>
<evidence type="ECO:0000256" key="2">
    <source>
        <dbReference type="SAM" id="Phobius"/>
    </source>
</evidence>
<keyword evidence="2" id="KW-0812">Transmembrane</keyword>
<feature type="region of interest" description="Disordered" evidence="1">
    <location>
        <begin position="178"/>
        <end position="205"/>
    </location>
</feature>
<sequence length="205" mass="21788">MDTLTLPLGTYTQRLETTSELYIPTTETTDGVLRIGFITTSTRTQPLQTFTQRATTNLQSIDDGPIVIPIGAGYPSTRSTATSSIDSVTTVPGGSIPHPNPPAPPTDPTANPVVIAGGIAGGLVALILVAVMGAYRIRQDSTDPEVVKVEYFEPKYDPSDSPDSSPPELVDMKAEFGYGAQDLPTPPMEKEGGRKPMAGRIWGTR</sequence>
<keyword evidence="2" id="KW-1133">Transmembrane helix</keyword>
<feature type="compositionally biased region" description="Polar residues" evidence="1">
    <location>
        <begin position="77"/>
        <end position="92"/>
    </location>
</feature>
<name>A0A1Y2C576_9FUNG</name>
<evidence type="ECO:0000256" key="1">
    <source>
        <dbReference type="SAM" id="MobiDB-lite"/>
    </source>
</evidence>